<organism evidence="1 2">
    <name type="scientific">Pseudomonas putida</name>
    <name type="common">Arthrobacter siderocapsulatus</name>
    <dbReference type="NCBI Taxonomy" id="303"/>
    <lineage>
        <taxon>Bacteria</taxon>
        <taxon>Pseudomonadati</taxon>
        <taxon>Pseudomonadota</taxon>
        <taxon>Gammaproteobacteria</taxon>
        <taxon>Pseudomonadales</taxon>
        <taxon>Pseudomonadaceae</taxon>
        <taxon>Pseudomonas</taxon>
    </lineage>
</organism>
<dbReference type="SUPFAM" id="SSF56349">
    <property type="entry name" value="DNA breaking-rejoining enzymes"/>
    <property type="match status" value="1"/>
</dbReference>
<dbReference type="EMBL" id="JACGDG010000014">
    <property type="protein sequence ID" value="MBA6117443.1"/>
    <property type="molecule type" value="Genomic_DNA"/>
</dbReference>
<accession>A0A379L214</accession>
<gene>
    <name evidence="1" type="ORF">H4C47_17105</name>
</gene>
<sequence>MATRTTDDMQAVIDFDQSNIKKSIILLDGRRENIHLGEKLSIHDRDGQSCPIYFDILDSKNEFHNSLFTCLSITLSTHSLIYNSTTSKALRAWFNHDDNAKCDSITLKQISNILEIQPSYRAFIIPILRRIKEYSLPGLSSEVSDFLENEHKWEQKGGGSYYTLITNDPEKGALTNQEIHNIHVNLNQGYASRQVSKIAYTLCWFFIGTGVRPVQIVRMKRKDVIIHDRAGMEVTLRIPLAKGQGAISDEYWIRKAPTVLAECLISYLDMYSSSFKTDEAPLFKGTPSELSAMVTKTLSALPTYSERQEGPIHISPYRFRYTMATRALAQGASDAEVARLLTHRSTSCIQFYRASMPQLQKPIRQALGKEMDYFASAFQGRLIEQLDQATRAGDDDCVIADYLRLTGEALGACGTRAECHQHAPIACLSCPYFEPLINAPWETLMVTLIEDQEIENEPRIQQINANAMAAIQQIMIVRDSRTPEVVA</sequence>
<evidence type="ECO:0000313" key="2">
    <source>
        <dbReference type="Proteomes" id="UP000553948"/>
    </source>
</evidence>
<dbReference type="InterPro" id="IPR013762">
    <property type="entry name" value="Integrase-like_cat_sf"/>
</dbReference>
<dbReference type="Proteomes" id="UP000553948">
    <property type="component" value="Unassembled WGS sequence"/>
</dbReference>
<comment type="caution">
    <text evidence="1">The sequence shown here is derived from an EMBL/GenBank/DDBJ whole genome shotgun (WGS) entry which is preliminary data.</text>
</comment>
<dbReference type="CDD" id="cd00397">
    <property type="entry name" value="DNA_BRE_C"/>
    <property type="match status" value="1"/>
</dbReference>
<dbReference type="InterPro" id="IPR011010">
    <property type="entry name" value="DNA_brk_join_enz"/>
</dbReference>
<dbReference type="AlphaFoldDB" id="A0A379L214"/>
<dbReference type="GO" id="GO:0006310">
    <property type="term" value="P:DNA recombination"/>
    <property type="evidence" value="ECO:0007669"/>
    <property type="project" value="InterPro"/>
</dbReference>
<dbReference type="GO" id="GO:0003677">
    <property type="term" value="F:DNA binding"/>
    <property type="evidence" value="ECO:0007669"/>
    <property type="project" value="InterPro"/>
</dbReference>
<dbReference type="PROSITE" id="PS51898">
    <property type="entry name" value="TYR_RECOMBINASE"/>
    <property type="match status" value="1"/>
</dbReference>
<reference evidence="1 2" key="1">
    <citation type="submission" date="2020-07" db="EMBL/GenBank/DDBJ databases">
        <title>Diversity of carbapenemase encoding genes among Pseudomonas putida group clinical isolates in a tertiary Brazilian hospital.</title>
        <authorList>
            <person name="Alberto-Lei F."/>
            <person name="Nodari C.S."/>
            <person name="Streling A.P."/>
            <person name="Paulino J.T."/>
            <person name="Bessa-Neto F.O."/>
            <person name="Cayo R."/>
            <person name="Gales A.C."/>
        </authorList>
    </citation>
    <scope>NUCLEOTIDE SEQUENCE [LARGE SCALE GENOMIC DNA]</scope>
    <source>
        <strain evidence="1 2">12464</strain>
    </source>
</reference>
<name>A0A379L214_PSEPU</name>
<dbReference type="RefSeq" id="WP_115294583.1">
    <property type="nucleotide sequence ID" value="NZ_JACGDG010000014.1"/>
</dbReference>
<dbReference type="Gene3D" id="1.10.443.10">
    <property type="entry name" value="Intergrase catalytic core"/>
    <property type="match status" value="1"/>
</dbReference>
<dbReference type="InterPro" id="IPR002104">
    <property type="entry name" value="Integrase_catalytic"/>
</dbReference>
<dbReference type="GO" id="GO:0015074">
    <property type="term" value="P:DNA integration"/>
    <property type="evidence" value="ECO:0007669"/>
    <property type="project" value="InterPro"/>
</dbReference>
<proteinExistence type="predicted"/>
<evidence type="ECO:0000313" key="1">
    <source>
        <dbReference type="EMBL" id="MBA6117443.1"/>
    </source>
</evidence>
<protein>
    <submittedName>
        <fullName evidence="1">Site-specific integrase</fullName>
    </submittedName>
</protein>